<gene>
    <name evidence="1" type="ORF">SPARVUS_LOCUS6236821</name>
</gene>
<evidence type="ECO:0000313" key="2">
    <source>
        <dbReference type="Proteomes" id="UP001162483"/>
    </source>
</evidence>
<reference evidence="1" key="1">
    <citation type="submission" date="2023-05" db="EMBL/GenBank/DDBJ databases">
        <authorList>
            <person name="Stuckert A."/>
        </authorList>
    </citation>
    <scope>NUCLEOTIDE SEQUENCE</scope>
</reference>
<dbReference type="Proteomes" id="UP001162483">
    <property type="component" value="Unassembled WGS sequence"/>
</dbReference>
<comment type="caution">
    <text evidence="1">The sequence shown here is derived from an EMBL/GenBank/DDBJ whole genome shotgun (WGS) entry which is preliminary data.</text>
</comment>
<proteinExistence type="predicted"/>
<keyword evidence="2" id="KW-1185">Reference proteome</keyword>
<organism evidence="1 2">
    <name type="scientific">Staurois parvus</name>
    <dbReference type="NCBI Taxonomy" id="386267"/>
    <lineage>
        <taxon>Eukaryota</taxon>
        <taxon>Metazoa</taxon>
        <taxon>Chordata</taxon>
        <taxon>Craniata</taxon>
        <taxon>Vertebrata</taxon>
        <taxon>Euteleostomi</taxon>
        <taxon>Amphibia</taxon>
        <taxon>Batrachia</taxon>
        <taxon>Anura</taxon>
        <taxon>Neobatrachia</taxon>
        <taxon>Ranoidea</taxon>
        <taxon>Ranidae</taxon>
        <taxon>Staurois</taxon>
    </lineage>
</organism>
<sequence length="50" mass="5844">MLKKSLDSIGNWKSLKKKFKTQTLIIAICRVYKRFAFETLIKSTAECKFS</sequence>
<protein>
    <recommendedName>
        <fullName evidence="3">Ribosomal protein L32</fullName>
    </recommendedName>
</protein>
<evidence type="ECO:0000313" key="1">
    <source>
        <dbReference type="EMBL" id="CAI9565901.1"/>
    </source>
</evidence>
<accession>A0ABN9D0C3</accession>
<evidence type="ECO:0008006" key="3">
    <source>
        <dbReference type="Google" id="ProtNLM"/>
    </source>
</evidence>
<dbReference type="EMBL" id="CATNWA010013892">
    <property type="protein sequence ID" value="CAI9565901.1"/>
    <property type="molecule type" value="Genomic_DNA"/>
</dbReference>
<feature type="non-terminal residue" evidence="1">
    <location>
        <position position="50"/>
    </location>
</feature>
<name>A0ABN9D0C3_9NEOB</name>